<proteinExistence type="predicted"/>
<dbReference type="Proteomes" id="UP000541610">
    <property type="component" value="Unassembled WGS sequence"/>
</dbReference>
<dbReference type="GO" id="GO:0006913">
    <property type="term" value="P:nucleocytoplasmic transport"/>
    <property type="evidence" value="ECO:0007669"/>
    <property type="project" value="TreeGrafter"/>
</dbReference>
<name>A0A7J6NDC1_PEROL</name>
<keyword evidence="1" id="KW-0343">GTPase activation</keyword>
<dbReference type="InterPro" id="IPR027038">
    <property type="entry name" value="RanGap"/>
</dbReference>
<dbReference type="GO" id="GO:0005096">
    <property type="term" value="F:GTPase activator activity"/>
    <property type="evidence" value="ECO:0007669"/>
    <property type="project" value="UniProtKB-KW"/>
</dbReference>
<dbReference type="Gene3D" id="3.80.10.10">
    <property type="entry name" value="Ribonuclease Inhibitor"/>
    <property type="match status" value="2"/>
</dbReference>
<dbReference type="GO" id="GO:0048471">
    <property type="term" value="C:perinuclear region of cytoplasm"/>
    <property type="evidence" value="ECO:0007669"/>
    <property type="project" value="TreeGrafter"/>
</dbReference>
<dbReference type="SUPFAM" id="SSF52047">
    <property type="entry name" value="RNI-like"/>
    <property type="match status" value="1"/>
</dbReference>
<evidence type="ECO:0000256" key="2">
    <source>
        <dbReference type="ARBA" id="ARBA00022614"/>
    </source>
</evidence>
<keyword evidence="2" id="KW-0433">Leucine-rich repeat</keyword>
<dbReference type="SMART" id="SM00368">
    <property type="entry name" value="LRR_RI"/>
    <property type="match status" value="5"/>
</dbReference>
<evidence type="ECO:0000313" key="5">
    <source>
        <dbReference type="Proteomes" id="UP000541610"/>
    </source>
</evidence>
<keyword evidence="3" id="KW-0677">Repeat</keyword>
<dbReference type="InterPro" id="IPR001611">
    <property type="entry name" value="Leu-rich_rpt"/>
</dbReference>
<accession>A0A7J6NDC1</accession>
<sequence>MEPSRGEVTTSEATLLVIDVDPSMVTANPKEIYADLCRKNDLCPLKCIEDALGDPQRSFTPEGVSCCIRGDGRPQCTRVTAVHCRLLCRGLEIASVRIDTIDLSHNPIQDEGCTAIASLVKDGAKKIKLRGCMLSGTGVSRLLSALRSSSRDMEELDFSDNPIGTEAGVEIAEVSFARYSVLWSASTAVPTGIVPVVLAQYCQTAHPRLVLTKNVVVEGLKSLSVDSCDLGYDAVHAIINVLDPNNAERRAAVVEGLDISNPRLQNHQNSQLLFQHMGRMLSSNTRLRKLHLGKMRIKDDTLKILIDALESNPDNEIAVLDLRCNLIGWKGLQVLAAYIQSDSCKITHLNLEANRIGDMLETAAVVQFCHAVAQPGCGIVALNVTRNSLCGNALLALVKCVRECAPRLGTVMWYFNDWNEEAKESLKAISHLEYLSTDIFIQEVCDENQTASHAVYNGNIAWSYGV</sequence>
<evidence type="ECO:0000313" key="4">
    <source>
        <dbReference type="EMBL" id="KAF4681480.1"/>
    </source>
</evidence>
<dbReference type="Pfam" id="PF13516">
    <property type="entry name" value="LRR_6"/>
    <property type="match status" value="2"/>
</dbReference>
<reference evidence="4 5" key="1">
    <citation type="submission" date="2020-04" db="EMBL/GenBank/DDBJ databases">
        <title>Perkinsus olseni comparative genomics.</title>
        <authorList>
            <person name="Bogema D.R."/>
        </authorList>
    </citation>
    <scope>NUCLEOTIDE SEQUENCE [LARGE SCALE GENOMIC DNA]</scope>
    <source>
        <strain evidence="4">00978-12</strain>
    </source>
</reference>
<dbReference type="GO" id="GO:0005634">
    <property type="term" value="C:nucleus"/>
    <property type="evidence" value="ECO:0007669"/>
    <property type="project" value="TreeGrafter"/>
</dbReference>
<evidence type="ECO:0000256" key="3">
    <source>
        <dbReference type="ARBA" id="ARBA00022737"/>
    </source>
</evidence>
<dbReference type="EMBL" id="JABANP010000512">
    <property type="protein sequence ID" value="KAF4681480.1"/>
    <property type="molecule type" value="Genomic_DNA"/>
</dbReference>
<dbReference type="PANTHER" id="PTHR24113:SF12">
    <property type="entry name" value="RAN GTPASE-ACTIVATING PROTEIN 1"/>
    <property type="match status" value="1"/>
</dbReference>
<dbReference type="AlphaFoldDB" id="A0A7J6NDC1"/>
<dbReference type="OrthoDB" id="272549at2759"/>
<dbReference type="GO" id="GO:0005829">
    <property type="term" value="C:cytosol"/>
    <property type="evidence" value="ECO:0007669"/>
    <property type="project" value="TreeGrafter"/>
</dbReference>
<gene>
    <name evidence="4" type="ORF">FOZ60_012062</name>
</gene>
<dbReference type="PANTHER" id="PTHR24113">
    <property type="entry name" value="RAN GTPASE-ACTIVATING PROTEIN 1"/>
    <property type="match status" value="1"/>
</dbReference>
<evidence type="ECO:0000256" key="1">
    <source>
        <dbReference type="ARBA" id="ARBA00022468"/>
    </source>
</evidence>
<dbReference type="InterPro" id="IPR032675">
    <property type="entry name" value="LRR_dom_sf"/>
</dbReference>
<comment type="caution">
    <text evidence="4">The sequence shown here is derived from an EMBL/GenBank/DDBJ whole genome shotgun (WGS) entry which is preliminary data.</text>
</comment>
<organism evidence="4 5">
    <name type="scientific">Perkinsus olseni</name>
    <name type="common">Perkinsus atlanticus</name>
    <dbReference type="NCBI Taxonomy" id="32597"/>
    <lineage>
        <taxon>Eukaryota</taxon>
        <taxon>Sar</taxon>
        <taxon>Alveolata</taxon>
        <taxon>Perkinsozoa</taxon>
        <taxon>Perkinsea</taxon>
        <taxon>Perkinsida</taxon>
        <taxon>Perkinsidae</taxon>
        <taxon>Perkinsus</taxon>
    </lineage>
</organism>
<protein>
    <submittedName>
        <fullName evidence="4">Uncharacterized protein</fullName>
    </submittedName>
</protein>
<dbReference type="GO" id="GO:0031267">
    <property type="term" value="F:small GTPase binding"/>
    <property type="evidence" value="ECO:0007669"/>
    <property type="project" value="TreeGrafter"/>
</dbReference>